<dbReference type="Proteomes" id="UP000226442">
    <property type="component" value="Unassembled WGS sequence"/>
</dbReference>
<gene>
    <name evidence="2" type="ORF">CP500_018260</name>
</gene>
<evidence type="ECO:0000259" key="1">
    <source>
        <dbReference type="Pfam" id="PF07589"/>
    </source>
</evidence>
<name>A0A2G4EX47_9CYAN</name>
<feature type="domain" description="Ice-binding protein C-terminal" evidence="1">
    <location>
        <begin position="155"/>
        <end position="178"/>
    </location>
</feature>
<dbReference type="NCBIfam" id="NF038130">
    <property type="entry name" value="PEP_NF038130"/>
    <property type="match status" value="1"/>
</dbReference>
<accession>A0A2G4EX47</accession>
<dbReference type="NCBIfam" id="TIGR02595">
    <property type="entry name" value="PEP_CTERM"/>
    <property type="match status" value="1"/>
</dbReference>
<dbReference type="EMBL" id="NXIB02000130">
    <property type="protein sequence ID" value="PHX54046.1"/>
    <property type="molecule type" value="Genomic_DNA"/>
</dbReference>
<dbReference type="InterPro" id="IPR013424">
    <property type="entry name" value="Ice-binding_C"/>
</dbReference>
<evidence type="ECO:0000313" key="3">
    <source>
        <dbReference type="Proteomes" id="UP000226442"/>
    </source>
</evidence>
<proteinExistence type="predicted"/>
<dbReference type="Pfam" id="PF07589">
    <property type="entry name" value="PEP-CTERM"/>
    <property type="match status" value="1"/>
</dbReference>
<protein>
    <submittedName>
        <fullName evidence="2">PEP-CTERM sorting domain-containing protein</fullName>
    </submittedName>
</protein>
<reference evidence="2" key="1">
    <citation type="submission" date="2017-10" db="EMBL/GenBank/DDBJ databases">
        <title>Draft genome sequence of the planktic cyanobacteria Tychonema bourrellyi isolated from alpine lentic freshwater.</title>
        <authorList>
            <person name="Tett A."/>
            <person name="Armanini F."/>
            <person name="Asnicar F."/>
            <person name="Boscaini A."/>
            <person name="Pasolli E."/>
            <person name="Zolfo M."/>
            <person name="Donati C."/>
            <person name="Salmaso N."/>
            <person name="Segata N."/>
        </authorList>
    </citation>
    <scope>NUCLEOTIDE SEQUENCE</scope>
    <source>
        <strain evidence="2">FEM_GT703</strain>
    </source>
</reference>
<dbReference type="OrthoDB" id="480511at2"/>
<dbReference type="AlphaFoldDB" id="A0A2G4EX47"/>
<evidence type="ECO:0000313" key="2">
    <source>
        <dbReference type="EMBL" id="PHX54046.1"/>
    </source>
</evidence>
<keyword evidence="3" id="KW-1185">Reference proteome</keyword>
<organism evidence="2 3">
    <name type="scientific">Tychonema bourrellyi FEM_GT703</name>
    <dbReference type="NCBI Taxonomy" id="2040638"/>
    <lineage>
        <taxon>Bacteria</taxon>
        <taxon>Bacillati</taxon>
        <taxon>Cyanobacteriota</taxon>
        <taxon>Cyanophyceae</taxon>
        <taxon>Oscillatoriophycideae</taxon>
        <taxon>Oscillatoriales</taxon>
        <taxon>Microcoleaceae</taxon>
        <taxon>Tychonema</taxon>
    </lineage>
</organism>
<comment type="caution">
    <text evidence="2">The sequence shown here is derived from an EMBL/GenBank/DDBJ whole genome shotgun (WGS) entry which is preliminary data.</text>
</comment>
<sequence>MNGADWFTTKTGTYDTGYGADNLANRWFQDVFAANGFSSVINVFGSTIYNTGLNAGLFQRFSDPNVSYVNQDTATSDIKIGLAGHFDAKTLLLKALPSSVVANFGTTPLQASEVIKLTYGGVTQYKYSFSATGSGLTASDDGISHNGNYELTVQPVPEPTTMLGLALGASGLLAAKRKRSKTA</sequence>